<dbReference type="Gene3D" id="3.40.50.10950">
    <property type="match status" value="1"/>
</dbReference>
<name>A0ABY6Q4I0_9GAMM</name>
<dbReference type="PIRSF" id="PIRSF036684">
    <property type="entry name" value="ME_PTA"/>
    <property type="match status" value="1"/>
</dbReference>
<comment type="similarity">
    <text evidence="4">In the C-terminal section; belongs to the phosphate acetyltransferase and butyryltransferase family.</text>
</comment>
<dbReference type="InterPro" id="IPR015884">
    <property type="entry name" value="Malic_enzyme_CS"/>
</dbReference>
<keyword evidence="6" id="KW-0560">Oxidoreductase</keyword>
<dbReference type="Gene3D" id="3.40.50.720">
    <property type="entry name" value="NAD(P)-binding Rossmann-like Domain"/>
    <property type="match status" value="1"/>
</dbReference>
<dbReference type="InterPro" id="IPR037062">
    <property type="entry name" value="Malic_N_dom_sf"/>
</dbReference>
<dbReference type="SMART" id="SM00919">
    <property type="entry name" value="Malic_M"/>
    <property type="match status" value="1"/>
</dbReference>
<dbReference type="InterPro" id="IPR045213">
    <property type="entry name" value="Malic_NAD-bd_bact_type"/>
</dbReference>
<feature type="domain" description="Malic enzyme NAD-binding" evidence="8">
    <location>
        <begin position="164"/>
        <end position="401"/>
    </location>
</feature>
<evidence type="ECO:0000256" key="2">
    <source>
        <dbReference type="ARBA" id="ARBA00001946"/>
    </source>
</evidence>
<dbReference type="InterPro" id="IPR036291">
    <property type="entry name" value="NAD(P)-bd_dom_sf"/>
</dbReference>
<dbReference type="InterPro" id="IPR012301">
    <property type="entry name" value="Malic_N_dom"/>
</dbReference>
<accession>A0ABY6Q4I0</accession>
<evidence type="ECO:0000259" key="8">
    <source>
        <dbReference type="SMART" id="SM00919"/>
    </source>
</evidence>
<dbReference type="InterPro" id="IPR042113">
    <property type="entry name" value="P_AcTrfase_dom1"/>
</dbReference>
<evidence type="ECO:0000256" key="7">
    <source>
        <dbReference type="ARBA" id="ARBA00023268"/>
    </source>
</evidence>
<dbReference type="SUPFAM" id="SSF51735">
    <property type="entry name" value="NAD(P)-binding Rossmann-fold domains"/>
    <property type="match status" value="1"/>
</dbReference>
<dbReference type="InterPro" id="IPR012302">
    <property type="entry name" value="Malic_NAD-bd"/>
</dbReference>
<proteinExistence type="inferred from homology"/>
<evidence type="ECO:0000259" key="9">
    <source>
        <dbReference type="SMART" id="SM01274"/>
    </source>
</evidence>
<gene>
    <name evidence="10" type="ORF">E0F26_01650</name>
</gene>
<keyword evidence="5" id="KW-0479">Metal-binding</keyword>
<evidence type="ECO:0000256" key="4">
    <source>
        <dbReference type="ARBA" id="ARBA00008756"/>
    </source>
</evidence>
<dbReference type="Pfam" id="PF01515">
    <property type="entry name" value="PTA_PTB"/>
    <property type="match status" value="1"/>
</dbReference>
<dbReference type="Pfam" id="PF03949">
    <property type="entry name" value="Malic_M"/>
    <property type="match status" value="1"/>
</dbReference>
<dbReference type="PANTHER" id="PTHR43237">
    <property type="entry name" value="NADP-DEPENDENT MALIC ENZYME"/>
    <property type="match status" value="1"/>
</dbReference>
<dbReference type="SUPFAM" id="SSF53659">
    <property type="entry name" value="Isocitrate/Isopropylmalate dehydrogenase-like"/>
    <property type="match status" value="1"/>
</dbReference>
<sequence length="758" mass="82645">MDKPTFKEESLNYHIEGKPGKLEVRATTPLETQADLSMAYSPGVAHACEYIVEDPLNASKVTARGNLVAVISNGTAVLGLGAIGALASKPVMEGKAVLMKKFSDIDTFDLEIDETDPEKLVNIIASLEPTFGGIVLEDIKAPECFYVERQLRERMNIPVFHDDQHGTAVVSTAAVISWLKLTNKKMEEVKLVISGAGSASMSCADLIVSLGLKRENVFMCDSKGLIYEGRQEGMNEFKARYARQTDKRTLAEAMEGADIFFGLSTGDCVTQEMVKQMAPNPLILAMANPNPEIHPDLTREARPDAIIGTGRSDFPNQVNNVLCFPFLFRGALDCGATTINDEMKIACAYGLVDLAQQEASEEVALAYDGQSLKFGPDYIIPKPFDPRLFERVPVAVVEAAMRTGVASRPIEDMDAYRRTLSKHVNRSGMFMQPVINAAANSGLKLVYSDAENETVIRAVQTVVDEAIARPILVGRPSALNEIIEDLGLRIRLGEDVDVINPRSYDKYEEYSRDYHQIAGRSGVSVERSSVLLRTDSTVIAAMALRNGDADGMICGKVGRFTDHFQTLRSVIGTQGTDVRASTLTTLLFDDGPLFLTDCFIDLDPTVDQIVSKTLLGIEQVRQFGITPKVALLSHSNFGSSNAPSARKMRLASEILRERFPDVEIDGEMHSLTALDSAYRQTIFDDSQLQGKANLLVFPGLDAANIALGLLRQKANGLLIGPYMSGLKRPAHIMVNSATPRAIFNVSALAAAEIIAKQN</sequence>
<comment type="cofactor">
    <cofactor evidence="1">
        <name>Mn(2+)</name>
        <dbReference type="ChEBI" id="CHEBI:29035"/>
    </cofactor>
</comment>
<evidence type="ECO:0000256" key="1">
    <source>
        <dbReference type="ARBA" id="ARBA00001936"/>
    </source>
</evidence>
<comment type="cofactor">
    <cofactor evidence="2">
        <name>Mg(2+)</name>
        <dbReference type="ChEBI" id="CHEBI:18420"/>
    </cofactor>
</comment>
<dbReference type="PANTHER" id="PTHR43237:SF4">
    <property type="entry name" value="NADP-DEPENDENT MALIC ENZYME"/>
    <property type="match status" value="1"/>
</dbReference>
<comment type="similarity">
    <text evidence="3">In the N-terminal section; belongs to the malic enzymes family.</text>
</comment>
<dbReference type="Gene3D" id="3.40.50.10380">
    <property type="entry name" value="Malic enzyme, N-terminal domain"/>
    <property type="match status" value="1"/>
</dbReference>
<dbReference type="RefSeq" id="WP_279242307.1">
    <property type="nucleotide sequence ID" value="NZ_CP036501.1"/>
</dbReference>
<dbReference type="InterPro" id="IPR051674">
    <property type="entry name" value="Malate_Decarboxylase"/>
</dbReference>
<dbReference type="Pfam" id="PF00390">
    <property type="entry name" value="malic"/>
    <property type="match status" value="1"/>
</dbReference>
<dbReference type="CDD" id="cd05311">
    <property type="entry name" value="NAD_bind_2_malic_enz"/>
    <property type="match status" value="1"/>
</dbReference>
<dbReference type="SMART" id="SM01274">
    <property type="entry name" value="malic"/>
    <property type="match status" value="1"/>
</dbReference>
<evidence type="ECO:0000256" key="3">
    <source>
        <dbReference type="ARBA" id="ARBA00007686"/>
    </source>
</evidence>
<keyword evidence="11" id="KW-1185">Reference proteome</keyword>
<dbReference type="InterPro" id="IPR046346">
    <property type="entry name" value="Aminoacid_DH-like_N_sf"/>
</dbReference>
<dbReference type="Proteomes" id="UP001317963">
    <property type="component" value="Chromosome"/>
</dbReference>
<dbReference type="InterPro" id="IPR012188">
    <property type="entry name" value="ME_PTA"/>
</dbReference>
<feature type="domain" description="Malic enzyme N-terminal" evidence="9">
    <location>
        <begin position="19"/>
        <end position="152"/>
    </location>
</feature>
<evidence type="ECO:0000313" key="11">
    <source>
        <dbReference type="Proteomes" id="UP001317963"/>
    </source>
</evidence>
<dbReference type="PROSITE" id="PS00331">
    <property type="entry name" value="MALIC_ENZYMES"/>
    <property type="match status" value="1"/>
</dbReference>
<evidence type="ECO:0000313" key="10">
    <source>
        <dbReference type="EMBL" id="UZP73514.1"/>
    </source>
</evidence>
<dbReference type="SUPFAM" id="SSF53223">
    <property type="entry name" value="Aminoacid dehydrogenase-like, N-terminal domain"/>
    <property type="match status" value="1"/>
</dbReference>
<dbReference type="InterPro" id="IPR002505">
    <property type="entry name" value="PTA_PTB"/>
</dbReference>
<organism evidence="10 11">
    <name type="scientific">Candidatus Paraluminiphilus aquimaris</name>
    <dbReference type="NCBI Taxonomy" id="2518994"/>
    <lineage>
        <taxon>Bacteria</taxon>
        <taxon>Pseudomonadati</taxon>
        <taxon>Pseudomonadota</taxon>
        <taxon>Gammaproteobacteria</taxon>
        <taxon>Cellvibrionales</taxon>
        <taxon>Halieaceae</taxon>
        <taxon>Candidatus Paraluminiphilus</taxon>
    </lineage>
</organism>
<protein>
    <submittedName>
        <fullName evidence="10">NADP-dependent malic enzyme</fullName>
    </submittedName>
</protein>
<dbReference type="EMBL" id="CP036501">
    <property type="protein sequence ID" value="UZP73514.1"/>
    <property type="molecule type" value="Genomic_DNA"/>
</dbReference>
<evidence type="ECO:0000256" key="5">
    <source>
        <dbReference type="ARBA" id="ARBA00022723"/>
    </source>
</evidence>
<keyword evidence="7" id="KW-0511">Multifunctional enzyme</keyword>
<dbReference type="InterPro" id="IPR042112">
    <property type="entry name" value="P_AcTrfase_dom2"/>
</dbReference>
<dbReference type="Gene3D" id="3.40.50.10750">
    <property type="entry name" value="Isocitrate/Isopropylmalate dehydrogenase-like"/>
    <property type="match status" value="1"/>
</dbReference>
<reference evidence="10 11" key="1">
    <citation type="submission" date="2019-02" db="EMBL/GenBank/DDBJ databases">
        <title>Halieaceae_genomes.</title>
        <authorList>
            <person name="Li S.-H."/>
        </authorList>
    </citation>
    <scope>NUCLEOTIDE SEQUENCE [LARGE SCALE GENOMIC DNA]</scope>
    <source>
        <strain evidence="10 11">JH123</strain>
    </source>
</reference>
<evidence type="ECO:0000256" key="6">
    <source>
        <dbReference type="ARBA" id="ARBA00023002"/>
    </source>
</evidence>